<comment type="caution">
    <text evidence="1">The sequence shown here is derived from an EMBL/GenBank/DDBJ whole genome shotgun (WGS) entry which is preliminary data.</text>
</comment>
<name>A0A543KPU3_9MICO</name>
<dbReference type="InterPro" id="IPR006379">
    <property type="entry name" value="HAD-SF_hydro_IIB"/>
</dbReference>
<gene>
    <name evidence="1" type="ORF">FB476_1992</name>
</gene>
<dbReference type="PANTHER" id="PTHR10000">
    <property type="entry name" value="PHOSPHOSERINE PHOSPHATASE"/>
    <property type="match status" value="1"/>
</dbReference>
<evidence type="ECO:0000313" key="2">
    <source>
        <dbReference type="Proteomes" id="UP000315133"/>
    </source>
</evidence>
<evidence type="ECO:0008006" key="3">
    <source>
        <dbReference type="Google" id="ProtNLM"/>
    </source>
</evidence>
<dbReference type="NCBIfam" id="TIGR01484">
    <property type="entry name" value="HAD-SF-IIB"/>
    <property type="match status" value="1"/>
</dbReference>
<reference evidence="1 2" key="1">
    <citation type="submission" date="2019-06" db="EMBL/GenBank/DDBJ databases">
        <title>Sequencing the genomes of 1000 actinobacteria strains.</title>
        <authorList>
            <person name="Klenk H.-P."/>
        </authorList>
    </citation>
    <scope>NUCLEOTIDE SEQUENCE [LARGE SCALE GENOMIC DNA]</scope>
    <source>
        <strain evidence="1 2">DSM 12362</strain>
    </source>
</reference>
<keyword evidence="2" id="KW-1185">Reference proteome</keyword>
<dbReference type="OrthoDB" id="3180855at2"/>
<sequence>MTLPPVVATDLDGTLLRPDGRVSAFTRDVLREVTAAGTTVVLVTARPPRWMDELGELGVHAVALCGNGAFTYDIASRQVVGHRLLGPEVLGALLADLRDRIPGILLATEGVEGPACETGWELDDHPGAWTVGGWEELAARPVGKVLVRHAELHTEELTRLVDEVVGDRAQVSHSGAVRLAEIGPRGVTKAVALAEWCAEQDPQVGADEVWAFGDMPNDLPMLTWAGRSFAVANAHPEVLAAASDRAPANDDDGVARTLLAHLDPGRRRAVWQDPRP</sequence>
<dbReference type="InterPro" id="IPR023214">
    <property type="entry name" value="HAD_sf"/>
</dbReference>
<dbReference type="GO" id="GO:0000287">
    <property type="term" value="F:magnesium ion binding"/>
    <property type="evidence" value="ECO:0007669"/>
    <property type="project" value="TreeGrafter"/>
</dbReference>
<dbReference type="EMBL" id="VFPU01000001">
    <property type="protein sequence ID" value="TQM97092.1"/>
    <property type="molecule type" value="Genomic_DNA"/>
</dbReference>
<dbReference type="Pfam" id="PF08282">
    <property type="entry name" value="Hydrolase_3"/>
    <property type="match status" value="1"/>
</dbReference>
<organism evidence="1 2">
    <name type="scientific">Ornithinimicrobium humiphilum</name>
    <dbReference type="NCBI Taxonomy" id="125288"/>
    <lineage>
        <taxon>Bacteria</taxon>
        <taxon>Bacillati</taxon>
        <taxon>Actinomycetota</taxon>
        <taxon>Actinomycetes</taxon>
        <taxon>Micrococcales</taxon>
        <taxon>Ornithinimicrobiaceae</taxon>
        <taxon>Ornithinimicrobium</taxon>
    </lineage>
</organism>
<proteinExistence type="predicted"/>
<evidence type="ECO:0000313" key="1">
    <source>
        <dbReference type="EMBL" id="TQM97092.1"/>
    </source>
</evidence>
<dbReference type="PANTHER" id="PTHR10000:SF8">
    <property type="entry name" value="HAD SUPERFAMILY HYDROLASE-LIKE, TYPE 3"/>
    <property type="match status" value="1"/>
</dbReference>
<accession>A0A543KPU3</accession>
<dbReference type="Gene3D" id="3.40.50.1000">
    <property type="entry name" value="HAD superfamily/HAD-like"/>
    <property type="match status" value="1"/>
</dbReference>
<dbReference type="Gene3D" id="3.30.1240.10">
    <property type="match status" value="1"/>
</dbReference>
<dbReference type="AlphaFoldDB" id="A0A543KPU3"/>
<dbReference type="InterPro" id="IPR036412">
    <property type="entry name" value="HAD-like_sf"/>
</dbReference>
<dbReference type="GO" id="GO:0005829">
    <property type="term" value="C:cytosol"/>
    <property type="evidence" value="ECO:0007669"/>
    <property type="project" value="TreeGrafter"/>
</dbReference>
<dbReference type="Proteomes" id="UP000315133">
    <property type="component" value="Unassembled WGS sequence"/>
</dbReference>
<dbReference type="RefSeq" id="WP_141818614.1">
    <property type="nucleotide sequence ID" value="NZ_BAAAIL010000002.1"/>
</dbReference>
<dbReference type="GO" id="GO:0016791">
    <property type="term" value="F:phosphatase activity"/>
    <property type="evidence" value="ECO:0007669"/>
    <property type="project" value="TreeGrafter"/>
</dbReference>
<protein>
    <recommendedName>
        <fullName evidence="3">Hydroxymethylpyrimidine pyrophosphatase-like HAD family hydrolase</fullName>
    </recommendedName>
</protein>
<dbReference type="SUPFAM" id="SSF56784">
    <property type="entry name" value="HAD-like"/>
    <property type="match status" value="1"/>
</dbReference>